<dbReference type="InterPro" id="IPR011104">
    <property type="entry name" value="Hpr_kin/Pase_C"/>
</dbReference>
<keyword evidence="2" id="KW-0418">Kinase</keyword>
<sequence length="166" mass="16905">MPEAQALTVHAACLVLGEAGVLIRGESGTGKSSLALGLIEAASARGLFAALVADDRVRITRAHGRLVARPHPAIAGRIEVRGLGLIALPAEEACVLARVVDLVEAAPRFPEAGAERAEILGLGLDRLCLDRSLRAAGLGPAAVLAACGVASQPHNPIARSLRGIAP</sequence>
<dbReference type="InterPro" id="IPR027417">
    <property type="entry name" value="P-loop_NTPase"/>
</dbReference>
<evidence type="ECO:0000259" key="1">
    <source>
        <dbReference type="Pfam" id="PF07475"/>
    </source>
</evidence>
<keyword evidence="3" id="KW-1185">Reference proteome</keyword>
<feature type="domain" description="HPr kinase/phosphorylase C-terminal" evidence="1">
    <location>
        <begin position="4"/>
        <end position="87"/>
    </location>
</feature>
<gene>
    <name evidence="2" type="primary">hprK</name>
    <name evidence="2" type="ORF">MET9862_01132</name>
</gene>
<accession>A0A509E8U0</accession>
<dbReference type="EMBL" id="CABFPH010000010">
    <property type="protein sequence ID" value="VUD70562.1"/>
    <property type="molecule type" value="Genomic_DNA"/>
</dbReference>
<dbReference type="PROSITE" id="PS00675">
    <property type="entry name" value="SIGMA54_INTERACT_1"/>
    <property type="match status" value="1"/>
</dbReference>
<dbReference type="GO" id="GO:0005524">
    <property type="term" value="F:ATP binding"/>
    <property type="evidence" value="ECO:0007669"/>
    <property type="project" value="InterPro"/>
</dbReference>
<dbReference type="SUPFAM" id="SSF53795">
    <property type="entry name" value="PEP carboxykinase-like"/>
    <property type="match status" value="1"/>
</dbReference>
<evidence type="ECO:0000313" key="3">
    <source>
        <dbReference type="Proteomes" id="UP000410984"/>
    </source>
</evidence>
<dbReference type="GO" id="GO:0000155">
    <property type="term" value="F:phosphorelay sensor kinase activity"/>
    <property type="evidence" value="ECO:0007669"/>
    <property type="project" value="InterPro"/>
</dbReference>
<keyword evidence="2" id="KW-0808">Transferase</keyword>
<dbReference type="EC" id="2.7.11.-" evidence="2"/>
<evidence type="ECO:0000313" key="2">
    <source>
        <dbReference type="EMBL" id="VUD70562.1"/>
    </source>
</evidence>
<proteinExistence type="predicted"/>
<dbReference type="Pfam" id="PF07475">
    <property type="entry name" value="Hpr_kinase_C"/>
    <property type="match status" value="1"/>
</dbReference>
<dbReference type="RefSeq" id="WP_244612589.1">
    <property type="nucleotide sequence ID" value="NZ_CABFPH010000010.1"/>
</dbReference>
<organism evidence="2 3">
    <name type="scientific">Methylobacterium symbioticum</name>
    <dbReference type="NCBI Taxonomy" id="2584084"/>
    <lineage>
        <taxon>Bacteria</taxon>
        <taxon>Pseudomonadati</taxon>
        <taxon>Pseudomonadota</taxon>
        <taxon>Alphaproteobacteria</taxon>
        <taxon>Hyphomicrobiales</taxon>
        <taxon>Methylobacteriaceae</taxon>
        <taxon>Methylobacterium</taxon>
    </lineage>
</organism>
<dbReference type="GO" id="GO:0006109">
    <property type="term" value="P:regulation of carbohydrate metabolic process"/>
    <property type="evidence" value="ECO:0007669"/>
    <property type="project" value="InterPro"/>
</dbReference>
<reference evidence="2 3" key="1">
    <citation type="submission" date="2019-06" db="EMBL/GenBank/DDBJ databases">
        <authorList>
            <person name="Rodrigo-Torres L."/>
            <person name="Arahal R. D."/>
            <person name="Lucena T."/>
        </authorList>
    </citation>
    <scope>NUCLEOTIDE SEQUENCE [LARGE SCALE GENOMIC DNA]</scope>
    <source>
        <strain evidence="2 3">SB0023/3</strain>
    </source>
</reference>
<dbReference type="InterPro" id="IPR025662">
    <property type="entry name" value="Sigma_54_int_dom_ATP-bd_1"/>
</dbReference>
<name>A0A509E8U0_9HYPH</name>
<protein>
    <submittedName>
        <fullName evidence="2">HPr kinase/phosphorylase</fullName>
        <ecNumber evidence="2">2.7.11.-</ecNumber>
    </submittedName>
</protein>
<dbReference type="Gene3D" id="3.40.50.300">
    <property type="entry name" value="P-loop containing nucleotide triphosphate hydrolases"/>
    <property type="match status" value="1"/>
</dbReference>
<dbReference type="CDD" id="cd01918">
    <property type="entry name" value="HprK_C"/>
    <property type="match status" value="1"/>
</dbReference>
<dbReference type="AlphaFoldDB" id="A0A509E8U0"/>
<dbReference type="Proteomes" id="UP000410984">
    <property type="component" value="Unassembled WGS sequence"/>
</dbReference>